<dbReference type="InterPro" id="IPR004869">
    <property type="entry name" value="MMPL_dom"/>
</dbReference>
<dbReference type="EMBL" id="NOZR01000007">
    <property type="protein sequence ID" value="OYN79892.1"/>
    <property type="molecule type" value="Genomic_DNA"/>
</dbReference>
<evidence type="ECO:0000256" key="7">
    <source>
        <dbReference type="SAM" id="MobiDB-lite"/>
    </source>
</evidence>
<feature type="transmembrane region" description="Helical" evidence="8">
    <location>
        <begin position="929"/>
        <end position="949"/>
    </location>
</feature>
<protein>
    <submittedName>
        <fullName evidence="10">MMPL family RND transporter</fullName>
    </submittedName>
</protein>
<accession>A0A255DSC4</accession>
<evidence type="ECO:0000256" key="8">
    <source>
        <dbReference type="SAM" id="Phobius"/>
    </source>
</evidence>
<dbReference type="Gene3D" id="1.20.1640.10">
    <property type="entry name" value="Multidrug efflux transporter AcrB transmembrane domain"/>
    <property type="match status" value="2"/>
</dbReference>
<dbReference type="InterPro" id="IPR050545">
    <property type="entry name" value="Mycobact_MmpL"/>
</dbReference>
<name>A0A255DSC4_9MYCO</name>
<evidence type="ECO:0000259" key="9">
    <source>
        <dbReference type="Pfam" id="PF03176"/>
    </source>
</evidence>
<comment type="similarity">
    <text evidence="2">Belongs to the resistance-nodulation-cell division (RND) (TC 2.A.6) family. MmpL subfamily.</text>
</comment>
<comment type="subcellular location">
    <subcellularLocation>
        <location evidence="1">Cell membrane</location>
        <topology evidence="1">Multi-pass membrane protein</topology>
    </subcellularLocation>
</comment>
<dbReference type="RefSeq" id="WP_094479183.1">
    <property type="nucleotide sequence ID" value="NZ_NOZR01000007.1"/>
</dbReference>
<feature type="transmembrane region" description="Helical" evidence="8">
    <location>
        <begin position="831"/>
        <end position="850"/>
    </location>
</feature>
<comment type="caution">
    <text evidence="10">The sequence shown here is derived from an EMBL/GenBank/DDBJ whole genome shotgun (WGS) entry which is preliminary data.</text>
</comment>
<evidence type="ECO:0000313" key="11">
    <source>
        <dbReference type="Proteomes" id="UP000216063"/>
    </source>
</evidence>
<evidence type="ECO:0000313" key="10">
    <source>
        <dbReference type="EMBL" id="OYN79892.1"/>
    </source>
</evidence>
<proteinExistence type="inferred from homology"/>
<keyword evidence="5 8" id="KW-1133">Transmembrane helix</keyword>
<feature type="transmembrane region" description="Helical" evidence="8">
    <location>
        <begin position="857"/>
        <end position="882"/>
    </location>
</feature>
<dbReference type="PANTHER" id="PTHR33406:SF6">
    <property type="entry name" value="MEMBRANE PROTEIN YDGH-RELATED"/>
    <property type="match status" value="1"/>
</dbReference>
<organism evidence="10 11">
    <name type="scientific">Mycolicibacterium sphagni</name>
    <dbReference type="NCBI Taxonomy" id="1786"/>
    <lineage>
        <taxon>Bacteria</taxon>
        <taxon>Bacillati</taxon>
        <taxon>Actinomycetota</taxon>
        <taxon>Actinomycetes</taxon>
        <taxon>Mycobacteriales</taxon>
        <taxon>Mycobacteriaceae</taxon>
        <taxon>Mycolicibacterium</taxon>
    </lineage>
</organism>
<reference evidence="10 11" key="1">
    <citation type="submission" date="2017-07" db="EMBL/GenBank/DDBJ databases">
        <title>The new phylogeny of genus Mycobacterium.</title>
        <authorList>
            <person name="Tortoli E."/>
            <person name="Trovato A."/>
            <person name="Cirillo D.M."/>
        </authorList>
    </citation>
    <scope>NUCLEOTIDE SEQUENCE [LARGE SCALE GENOMIC DNA]</scope>
    <source>
        <strain evidence="10 11">ATCC 33027</strain>
    </source>
</reference>
<feature type="transmembrane region" description="Helical" evidence="8">
    <location>
        <begin position="332"/>
        <end position="355"/>
    </location>
</feature>
<keyword evidence="4 8" id="KW-0812">Transmembrane</keyword>
<feature type="transmembrane region" description="Helical" evidence="8">
    <location>
        <begin position="200"/>
        <end position="218"/>
    </location>
</feature>
<keyword evidence="6 8" id="KW-0472">Membrane</keyword>
<feature type="domain" description="Membrane transport protein MMPL" evidence="9">
    <location>
        <begin position="665"/>
        <end position="997"/>
    </location>
</feature>
<dbReference type="SUPFAM" id="SSF82866">
    <property type="entry name" value="Multidrug efflux transporter AcrB transmembrane domain"/>
    <property type="match status" value="2"/>
</dbReference>
<dbReference type="NCBIfam" id="TIGR00833">
    <property type="entry name" value="actII"/>
    <property type="match status" value="1"/>
</dbReference>
<keyword evidence="11" id="KW-1185">Reference proteome</keyword>
<feature type="region of interest" description="Disordered" evidence="7">
    <location>
        <begin position="1029"/>
        <end position="1065"/>
    </location>
</feature>
<feature type="transmembrane region" description="Helical" evidence="8">
    <location>
        <begin position="888"/>
        <end position="908"/>
    </location>
</feature>
<evidence type="ECO:0000256" key="1">
    <source>
        <dbReference type="ARBA" id="ARBA00004651"/>
    </source>
</evidence>
<evidence type="ECO:0000256" key="6">
    <source>
        <dbReference type="ARBA" id="ARBA00023136"/>
    </source>
</evidence>
<dbReference type="Pfam" id="PF03176">
    <property type="entry name" value="MMPL"/>
    <property type="match status" value="2"/>
</dbReference>
<dbReference type="PANTHER" id="PTHR33406">
    <property type="entry name" value="MEMBRANE PROTEIN MJ1562-RELATED"/>
    <property type="match status" value="1"/>
</dbReference>
<dbReference type="OrthoDB" id="2365435at2"/>
<evidence type="ECO:0000256" key="2">
    <source>
        <dbReference type="ARBA" id="ARBA00010157"/>
    </source>
</evidence>
<feature type="compositionally biased region" description="Acidic residues" evidence="7">
    <location>
        <begin position="1029"/>
        <end position="1040"/>
    </location>
</feature>
<sequence length="1065" mass="113228">MSKRAVFRGVSPHKLLTGLGRVIVRHPLLVIAAWLVLAGAMMAFITPLGVVAARNPPDFLPQDAPVLVSAHKMQDAFHEANAGNFAAVILSNENGLTPADEDTYRRLVDKLKDDTKHVTSLQDFVHIPELKEVMTSKDQKAWNLPVSMGGTMGAPDGQDSYRAVMKIVGDETKNSTLKVNVVGGASTIEDLNVIGARDQHMIEIATVGLVFVILILVYRSLIAMLMPLITIGISLVVAQQAVAGLGELGLGLGPQTIMLMTGMIMGAGVDYGVFLYSRYQELTKTGMGSDDALVEALVSIGEVIAGSAGTVAITFLGMSFTKLAIFSTVGPALTVTIFVGFLASITLLPAFIVLAGRRGWIKQRRDITGRLWRRSGVMIVRRPVALLVTSVVILGGLAATTSVMKFNYDDRKNLPQDSASNHAYQVMDKHFPISSTLQQFLFIQSPNDLRTPKALADMEQMAERVAQLPDIDMVRGITRPTGQVLEQAKTTYQAGEVGTKLGDASTLIHSNDDNLSLLSGGAGKMADVLGQIRTQVVGSIASVRGLTTALDAMSQKYGGTKTLDQIDKTATLVTSMRSLGDALGLSILRVTSISDWATPMVNALNVSPECNADPACVNSRSDLQKIVDASNTEGVHSIEEFARELSATDGSQRLDDSVHQLSQNVQKATAAARALGVGQPGGVEKKLNDAVQGVNTLADSSRQLALGVQTLVDQTRNLGAGLDQASSFLLAMKREAADPPMSGFYIPPQVLTMDEFKKAANLFVSADGHSARYLIQTALNPFGTEAMDQVKDIVDTANDARPNTQLAGAQISMVGFSSINANIRDYYDSDFVYILCMTLTVVFLILLVLLRAIVAPLYLVLSVVLSYGAALGIGVVLFQFILGEELAWGVPGIAFMVLVAVGADYNLLLISRIRDEAKYGVRSAVIRTVGATGGVITSAGLIFAASMMALTVSSVLTAAQIGFVIGVGLLLDTFLVRTLTVPAACVLVGDANWWPSKTPRVRLKASKLAATAAAASAASAASPVAVLYDESEEPAEDIDEAVAAMEPVAQFDDDDPPTDLHPEVE</sequence>
<feature type="transmembrane region" description="Helical" evidence="8">
    <location>
        <begin position="28"/>
        <end position="53"/>
    </location>
</feature>
<gene>
    <name evidence="10" type="ORF">CG716_10535</name>
</gene>
<dbReference type="InterPro" id="IPR004707">
    <property type="entry name" value="MmpL_fam"/>
</dbReference>
<dbReference type="AlphaFoldDB" id="A0A255DSC4"/>
<feature type="transmembrane region" description="Helical" evidence="8">
    <location>
        <begin position="384"/>
        <end position="404"/>
    </location>
</feature>
<evidence type="ECO:0000256" key="4">
    <source>
        <dbReference type="ARBA" id="ARBA00022692"/>
    </source>
</evidence>
<feature type="transmembrane region" description="Helical" evidence="8">
    <location>
        <begin position="225"/>
        <end position="245"/>
    </location>
</feature>
<feature type="transmembrane region" description="Helical" evidence="8">
    <location>
        <begin position="297"/>
        <end position="320"/>
    </location>
</feature>
<evidence type="ECO:0000256" key="3">
    <source>
        <dbReference type="ARBA" id="ARBA00022475"/>
    </source>
</evidence>
<evidence type="ECO:0000256" key="5">
    <source>
        <dbReference type="ARBA" id="ARBA00022989"/>
    </source>
</evidence>
<dbReference type="GO" id="GO:0005886">
    <property type="term" value="C:plasma membrane"/>
    <property type="evidence" value="ECO:0007669"/>
    <property type="project" value="UniProtKB-SubCell"/>
</dbReference>
<feature type="domain" description="Membrane transport protein MMPL" evidence="9">
    <location>
        <begin position="59"/>
        <end position="385"/>
    </location>
</feature>
<dbReference type="Proteomes" id="UP000216063">
    <property type="component" value="Unassembled WGS sequence"/>
</dbReference>
<feature type="transmembrane region" description="Helical" evidence="8">
    <location>
        <begin position="257"/>
        <end position="276"/>
    </location>
</feature>
<keyword evidence="3" id="KW-1003">Cell membrane</keyword>